<gene>
    <name evidence="1" type="ORF">GCM10009575_027010</name>
</gene>
<dbReference type="EMBL" id="BAAAID010000013">
    <property type="protein sequence ID" value="GAA0927000.1"/>
    <property type="molecule type" value="Genomic_DNA"/>
</dbReference>
<name>A0ABN1PEU9_9ACTN</name>
<evidence type="ECO:0000313" key="1">
    <source>
        <dbReference type="EMBL" id="GAA0927000.1"/>
    </source>
</evidence>
<keyword evidence="2" id="KW-1185">Reference proteome</keyword>
<accession>A0ABN1PEU9</accession>
<comment type="caution">
    <text evidence="1">The sequence shown here is derived from an EMBL/GenBank/DDBJ whole genome shotgun (WGS) entry which is preliminary data.</text>
</comment>
<protein>
    <submittedName>
        <fullName evidence="1">Uncharacterized protein</fullName>
    </submittedName>
</protein>
<proteinExistence type="predicted"/>
<organism evidence="1 2">
    <name type="scientific">Streptomyces rhizosphaericus</name>
    <dbReference type="NCBI Taxonomy" id="114699"/>
    <lineage>
        <taxon>Bacteria</taxon>
        <taxon>Bacillati</taxon>
        <taxon>Actinomycetota</taxon>
        <taxon>Actinomycetes</taxon>
        <taxon>Kitasatosporales</taxon>
        <taxon>Streptomycetaceae</taxon>
        <taxon>Streptomyces</taxon>
        <taxon>Streptomyces violaceusniger group</taxon>
    </lineage>
</organism>
<dbReference type="Proteomes" id="UP001500418">
    <property type="component" value="Unassembled WGS sequence"/>
</dbReference>
<evidence type="ECO:0000313" key="2">
    <source>
        <dbReference type="Proteomes" id="UP001500418"/>
    </source>
</evidence>
<sequence>MLVDLVADGADGLDALARRLFEGQSRHFLPGKTGPRVPLREFVMPAPAASLPIPVLSKTLDTSLTAAFQWTRRLLAAGTPTYGESCG</sequence>
<reference evidence="1 2" key="1">
    <citation type="journal article" date="2019" name="Int. J. Syst. Evol. Microbiol.">
        <title>The Global Catalogue of Microorganisms (GCM) 10K type strain sequencing project: providing services to taxonomists for standard genome sequencing and annotation.</title>
        <authorList>
            <consortium name="The Broad Institute Genomics Platform"/>
            <consortium name="The Broad Institute Genome Sequencing Center for Infectious Disease"/>
            <person name="Wu L."/>
            <person name="Ma J."/>
        </authorList>
    </citation>
    <scope>NUCLEOTIDE SEQUENCE [LARGE SCALE GENOMIC DNA]</scope>
    <source>
        <strain evidence="1 2">JCM 11444</strain>
    </source>
</reference>